<protein>
    <recommendedName>
        <fullName evidence="2">N-acetylmuramoyl-L-alanine amidase</fullName>
        <ecNumber evidence="2">3.5.1.28</ecNumber>
    </recommendedName>
</protein>
<reference evidence="6" key="1">
    <citation type="journal article" date="2014" name="Int. J. Syst. Evol. Microbiol.">
        <title>Complete genome sequence of Corynebacterium casei LMG S-19264T (=DSM 44701T), isolated from a smear-ripened cheese.</title>
        <authorList>
            <consortium name="US DOE Joint Genome Institute (JGI-PGF)"/>
            <person name="Walter F."/>
            <person name="Albersmeier A."/>
            <person name="Kalinowski J."/>
            <person name="Ruckert C."/>
        </authorList>
    </citation>
    <scope>NUCLEOTIDE SEQUENCE</scope>
    <source>
        <strain evidence="6">CGMCC 1.12997</strain>
    </source>
</reference>
<organism evidence="6 7">
    <name type="scientific">Edaphobacter dinghuensis</name>
    <dbReference type="NCBI Taxonomy" id="1560005"/>
    <lineage>
        <taxon>Bacteria</taxon>
        <taxon>Pseudomonadati</taxon>
        <taxon>Acidobacteriota</taxon>
        <taxon>Terriglobia</taxon>
        <taxon>Terriglobales</taxon>
        <taxon>Acidobacteriaceae</taxon>
        <taxon>Edaphobacter</taxon>
    </lineage>
</organism>
<sequence length="230" mass="24148">MSLAQTPQPAQPQAPKPPLTVPFTPKRTLVLIDPAHGGPDTGAHLPNDLLEKDITLAFNNRLRALLSANNFAVISTRTSDPAAAFTTDQRAEIANHDHPAVCLILHATSSGSGIHLFTSTLTPPAHPTRILHWNTAQAASVPDSRLIANQIGVSLLQAKLPVILEQASVPPLDNLICPAIAIELAPLANGSATPTPVSDPSYQQRAAQAIVAALAQWRTETTATPDGAAQ</sequence>
<dbReference type="Pfam" id="PF01520">
    <property type="entry name" value="Amidase_3"/>
    <property type="match status" value="1"/>
</dbReference>
<dbReference type="PANTHER" id="PTHR30404">
    <property type="entry name" value="N-ACETYLMURAMOYL-L-ALANINE AMIDASE"/>
    <property type="match status" value="1"/>
</dbReference>
<dbReference type="InterPro" id="IPR050695">
    <property type="entry name" value="N-acetylmuramoyl_amidase_3"/>
</dbReference>
<reference evidence="6" key="2">
    <citation type="submission" date="2020-09" db="EMBL/GenBank/DDBJ databases">
        <authorList>
            <person name="Sun Q."/>
            <person name="Zhou Y."/>
        </authorList>
    </citation>
    <scope>NUCLEOTIDE SEQUENCE</scope>
    <source>
        <strain evidence="6">CGMCC 1.12997</strain>
    </source>
</reference>
<dbReference type="GO" id="GO:0009253">
    <property type="term" value="P:peptidoglycan catabolic process"/>
    <property type="evidence" value="ECO:0007669"/>
    <property type="project" value="InterPro"/>
</dbReference>
<proteinExistence type="predicted"/>
<evidence type="ECO:0000256" key="1">
    <source>
        <dbReference type="ARBA" id="ARBA00001561"/>
    </source>
</evidence>
<evidence type="ECO:0000256" key="3">
    <source>
        <dbReference type="ARBA" id="ARBA00022801"/>
    </source>
</evidence>
<dbReference type="Proteomes" id="UP000647241">
    <property type="component" value="Unassembled WGS sequence"/>
</dbReference>
<gene>
    <name evidence="6" type="ORF">GCM10011585_25770</name>
</gene>
<dbReference type="GO" id="GO:0030288">
    <property type="term" value="C:outer membrane-bounded periplasmic space"/>
    <property type="evidence" value="ECO:0007669"/>
    <property type="project" value="TreeGrafter"/>
</dbReference>
<dbReference type="PANTHER" id="PTHR30404:SF0">
    <property type="entry name" value="N-ACETYLMURAMOYL-L-ALANINE AMIDASE AMIC"/>
    <property type="match status" value="1"/>
</dbReference>
<dbReference type="EC" id="3.5.1.28" evidence="2"/>
<feature type="domain" description="MurNAc-LAA" evidence="5">
    <location>
        <begin position="30"/>
        <end position="215"/>
    </location>
</feature>
<dbReference type="GO" id="GO:0008745">
    <property type="term" value="F:N-acetylmuramoyl-L-alanine amidase activity"/>
    <property type="evidence" value="ECO:0007669"/>
    <property type="project" value="UniProtKB-EC"/>
</dbReference>
<feature type="compositionally biased region" description="Pro residues" evidence="4">
    <location>
        <begin position="9"/>
        <end position="20"/>
    </location>
</feature>
<keyword evidence="7" id="KW-1185">Reference proteome</keyword>
<keyword evidence="3" id="KW-0378">Hydrolase</keyword>
<accession>A0A917HIX2</accession>
<evidence type="ECO:0000256" key="2">
    <source>
        <dbReference type="ARBA" id="ARBA00011901"/>
    </source>
</evidence>
<evidence type="ECO:0000313" key="6">
    <source>
        <dbReference type="EMBL" id="GGG81146.1"/>
    </source>
</evidence>
<dbReference type="CDD" id="cd02696">
    <property type="entry name" value="MurNAc-LAA"/>
    <property type="match status" value="1"/>
</dbReference>
<evidence type="ECO:0000259" key="5">
    <source>
        <dbReference type="Pfam" id="PF01520"/>
    </source>
</evidence>
<dbReference type="InterPro" id="IPR002508">
    <property type="entry name" value="MurNAc-LAA_cat"/>
</dbReference>
<feature type="region of interest" description="Disordered" evidence="4">
    <location>
        <begin position="1"/>
        <end position="23"/>
    </location>
</feature>
<dbReference type="SUPFAM" id="SSF53187">
    <property type="entry name" value="Zn-dependent exopeptidases"/>
    <property type="match status" value="1"/>
</dbReference>
<evidence type="ECO:0000256" key="4">
    <source>
        <dbReference type="SAM" id="MobiDB-lite"/>
    </source>
</evidence>
<dbReference type="EMBL" id="BMGT01000003">
    <property type="protein sequence ID" value="GGG81146.1"/>
    <property type="molecule type" value="Genomic_DNA"/>
</dbReference>
<comment type="catalytic activity">
    <reaction evidence="1">
        <text>Hydrolyzes the link between N-acetylmuramoyl residues and L-amino acid residues in certain cell-wall glycopeptides.</text>
        <dbReference type="EC" id="3.5.1.28"/>
    </reaction>
</comment>
<dbReference type="AlphaFoldDB" id="A0A917HIX2"/>
<comment type="caution">
    <text evidence="6">The sequence shown here is derived from an EMBL/GenBank/DDBJ whole genome shotgun (WGS) entry which is preliminary data.</text>
</comment>
<evidence type="ECO:0000313" key="7">
    <source>
        <dbReference type="Proteomes" id="UP000647241"/>
    </source>
</evidence>
<name>A0A917HIX2_9BACT</name>
<dbReference type="Gene3D" id="3.40.630.40">
    <property type="entry name" value="Zn-dependent exopeptidases"/>
    <property type="match status" value="1"/>
</dbReference>